<dbReference type="EMBL" id="KZ825361">
    <property type="protein sequence ID" value="RAH43629.1"/>
    <property type="molecule type" value="Genomic_DNA"/>
</dbReference>
<name>A0ACD1G307_9EURO</name>
<evidence type="ECO:0000313" key="2">
    <source>
        <dbReference type="Proteomes" id="UP000249057"/>
    </source>
</evidence>
<keyword evidence="2" id="KW-1185">Reference proteome</keyword>
<dbReference type="Proteomes" id="UP000249057">
    <property type="component" value="Unassembled WGS sequence"/>
</dbReference>
<reference evidence="1" key="1">
    <citation type="submission" date="2018-02" db="EMBL/GenBank/DDBJ databases">
        <title>The genomes of Aspergillus section Nigri reveals drivers in fungal speciation.</title>
        <authorList>
            <consortium name="DOE Joint Genome Institute"/>
            <person name="Vesth T.C."/>
            <person name="Nybo J."/>
            <person name="Theobald S."/>
            <person name="Brandl J."/>
            <person name="Frisvad J.C."/>
            <person name="Nielsen K.F."/>
            <person name="Lyhne E.K."/>
            <person name="Kogle M.E."/>
            <person name="Kuo A."/>
            <person name="Riley R."/>
            <person name="Clum A."/>
            <person name="Nolan M."/>
            <person name="Lipzen A."/>
            <person name="Salamov A."/>
            <person name="Henrissat B."/>
            <person name="Wiebenga A."/>
            <person name="De vries R.P."/>
            <person name="Grigoriev I.V."/>
            <person name="Mortensen U.H."/>
            <person name="Andersen M.R."/>
            <person name="Baker S.E."/>
        </authorList>
    </citation>
    <scope>NUCLEOTIDE SEQUENCE</scope>
    <source>
        <strain evidence="1">CBS 621.78</strain>
    </source>
</reference>
<evidence type="ECO:0000313" key="1">
    <source>
        <dbReference type="EMBL" id="RAH43629.1"/>
    </source>
</evidence>
<accession>A0ACD1G307</accession>
<gene>
    <name evidence="1" type="ORF">BO95DRAFT_206063</name>
</gene>
<sequence>MLMTEISARRGCFLRSTQGRLVCGGVEARFVGSVDLRFGYREGNQSAEACSLGSHLLFLFSIKSASHSIGWVLAVGAMLFSV</sequence>
<protein>
    <submittedName>
        <fullName evidence="1">Uncharacterized protein</fullName>
    </submittedName>
</protein>
<organism evidence="1 2">
    <name type="scientific">Aspergillus brunneoviolaceus CBS 621.78</name>
    <dbReference type="NCBI Taxonomy" id="1450534"/>
    <lineage>
        <taxon>Eukaryota</taxon>
        <taxon>Fungi</taxon>
        <taxon>Dikarya</taxon>
        <taxon>Ascomycota</taxon>
        <taxon>Pezizomycotina</taxon>
        <taxon>Eurotiomycetes</taxon>
        <taxon>Eurotiomycetidae</taxon>
        <taxon>Eurotiales</taxon>
        <taxon>Aspergillaceae</taxon>
        <taxon>Aspergillus</taxon>
        <taxon>Aspergillus subgen. Circumdati</taxon>
    </lineage>
</organism>
<proteinExistence type="predicted"/>